<dbReference type="EMBL" id="NBSK02000008">
    <property type="protein sequence ID" value="KAJ0192732.1"/>
    <property type="molecule type" value="Genomic_DNA"/>
</dbReference>
<dbReference type="PROSITE" id="PS50142">
    <property type="entry name" value="RNASE_3_2"/>
    <property type="match status" value="2"/>
</dbReference>
<evidence type="ECO:0000259" key="23">
    <source>
        <dbReference type="PROSITE" id="PS51192"/>
    </source>
</evidence>
<dbReference type="InterPro" id="IPR036085">
    <property type="entry name" value="PAZ_dom_sf"/>
</dbReference>
<dbReference type="GO" id="GO:0005634">
    <property type="term" value="C:nucleus"/>
    <property type="evidence" value="ECO:0000318"/>
    <property type="project" value="GO_Central"/>
</dbReference>
<dbReference type="PROSITE" id="PS51194">
    <property type="entry name" value="HELICASE_CTER"/>
    <property type="match status" value="1"/>
</dbReference>
<dbReference type="CDD" id="cd18802">
    <property type="entry name" value="SF2_C_dicer"/>
    <property type="match status" value="1"/>
</dbReference>
<protein>
    <submittedName>
        <fullName evidence="26">Uncharacterized protein</fullName>
    </submittedName>
</protein>
<keyword evidence="12" id="KW-0460">Magnesium</keyword>
<evidence type="ECO:0000256" key="7">
    <source>
        <dbReference type="ARBA" id="ARBA00022741"/>
    </source>
</evidence>
<evidence type="ECO:0000256" key="17">
    <source>
        <dbReference type="ARBA" id="ARBA00035116"/>
    </source>
</evidence>
<dbReference type="FunFam" id="1.10.1520.10:FF:000004">
    <property type="entry name" value="Endoribonuclease dicer-like 1"/>
    <property type="match status" value="1"/>
</dbReference>
<evidence type="ECO:0000259" key="21">
    <source>
        <dbReference type="PROSITE" id="PS50142"/>
    </source>
</evidence>
<dbReference type="SMART" id="SM00535">
    <property type="entry name" value="RIBOc"/>
    <property type="match status" value="2"/>
</dbReference>
<dbReference type="InterPro" id="IPR027417">
    <property type="entry name" value="P-loop_NTPase"/>
</dbReference>
<evidence type="ECO:0000256" key="2">
    <source>
        <dbReference type="ARBA" id="ARBA00001946"/>
    </source>
</evidence>
<dbReference type="Proteomes" id="UP000235145">
    <property type="component" value="Unassembled WGS sequence"/>
</dbReference>
<dbReference type="FunFam" id="3.30.160.380:FF:000001">
    <property type="entry name" value="Endoribonuclease dicer-like 1"/>
    <property type="match status" value="1"/>
</dbReference>
<dbReference type="InterPro" id="IPR005034">
    <property type="entry name" value="Dicer_dimerisation"/>
</dbReference>
<dbReference type="SUPFAM" id="SSF101690">
    <property type="entry name" value="PAZ domain"/>
    <property type="match status" value="1"/>
</dbReference>
<dbReference type="Gene3D" id="2.170.260.10">
    <property type="entry name" value="paz domain"/>
    <property type="match status" value="1"/>
</dbReference>
<dbReference type="CDD" id="cd18034">
    <property type="entry name" value="DEXHc_dicer"/>
    <property type="match status" value="1"/>
</dbReference>
<keyword evidence="4" id="KW-0540">Nuclease</keyword>
<dbReference type="InterPro" id="IPR003100">
    <property type="entry name" value="PAZ_dom"/>
</dbReference>
<dbReference type="GO" id="GO:0010267">
    <property type="term" value="P:ta-siRNA processing"/>
    <property type="evidence" value="ECO:0007669"/>
    <property type="project" value="UniProtKB-ARBA"/>
</dbReference>
<dbReference type="GO" id="GO:0005737">
    <property type="term" value="C:cytoplasm"/>
    <property type="evidence" value="ECO:0000318"/>
    <property type="project" value="GO_Central"/>
</dbReference>
<dbReference type="Gene3D" id="3.40.50.300">
    <property type="entry name" value="P-loop containing nucleotide triphosphate hydrolases"/>
    <property type="match status" value="2"/>
</dbReference>
<dbReference type="SMART" id="SM00490">
    <property type="entry name" value="HELICc"/>
    <property type="match status" value="1"/>
</dbReference>
<feature type="domain" description="Helicase C-terminal" evidence="24">
    <location>
        <begin position="415"/>
        <end position="570"/>
    </location>
</feature>
<keyword evidence="13 18" id="KW-0694">RNA-binding</keyword>
<dbReference type="InterPro" id="IPR000999">
    <property type="entry name" value="RNase_III_dom"/>
</dbReference>
<comment type="subcellular location">
    <subcellularLocation>
        <location evidence="3">Nucleus</location>
    </subcellularLocation>
</comment>
<dbReference type="Gene3D" id="3.30.160.20">
    <property type="match status" value="1"/>
</dbReference>
<evidence type="ECO:0000259" key="20">
    <source>
        <dbReference type="PROSITE" id="PS50137"/>
    </source>
</evidence>
<keyword evidence="16" id="KW-0539">Nucleus</keyword>
<evidence type="ECO:0000256" key="12">
    <source>
        <dbReference type="ARBA" id="ARBA00022842"/>
    </source>
</evidence>
<evidence type="ECO:0000256" key="9">
    <source>
        <dbReference type="ARBA" id="ARBA00022801"/>
    </source>
</evidence>
<keyword evidence="9" id="KW-0378">Hydrolase</keyword>
<dbReference type="InterPro" id="IPR011545">
    <property type="entry name" value="DEAD/DEAH_box_helicase_dom"/>
</dbReference>
<feature type="domain" description="Dicer dsRNA-binding fold" evidence="25">
    <location>
        <begin position="600"/>
        <end position="690"/>
    </location>
</feature>
<dbReference type="PANTHER" id="PTHR14950">
    <property type="entry name" value="DICER-RELATED"/>
    <property type="match status" value="1"/>
</dbReference>
<dbReference type="GO" id="GO:0004386">
    <property type="term" value="F:helicase activity"/>
    <property type="evidence" value="ECO:0007669"/>
    <property type="project" value="UniProtKB-KW"/>
</dbReference>
<dbReference type="PROSITE" id="PS51327">
    <property type="entry name" value="DICER_DSRBF"/>
    <property type="match status" value="1"/>
</dbReference>
<dbReference type="GO" id="GO:0046872">
    <property type="term" value="F:metal ion binding"/>
    <property type="evidence" value="ECO:0007669"/>
    <property type="project" value="UniProtKB-KW"/>
</dbReference>
<dbReference type="InterPro" id="IPR038248">
    <property type="entry name" value="Dicer_dimer_sf"/>
</dbReference>
<feature type="domain" description="DRBM" evidence="20">
    <location>
        <begin position="1463"/>
        <end position="1487"/>
    </location>
</feature>
<evidence type="ECO:0000313" key="26">
    <source>
        <dbReference type="EMBL" id="KAJ0192732.1"/>
    </source>
</evidence>
<evidence type="ECO:0000259" key="22">
    <source>
        <dbReference type="PROSITE" id="PS50821"/>
    </source>
</evidence>
<evidence type="ECO:0000256" key="5">
    <source>
        <dbReference type="ARBA" id="ARBA00022723"/>
    </source>
</evidence>
<keyword evidence="14" id="KW-0943">RNA-mediated gene silencing</keyword>
<gene>
    <name evidence="26" type="ORF">LSAT_V11C800417410</name>
</gene>
<keyword evidence="8" id="KW-0255">Endonuclease</keyword>
<keyword evidence="11" id="KW-0067">ATP-binding</keyword>
<dbReference type="GO" id="GO:0030422">
    <property type="term" value="P:siRNA processing"/>
    <property type="evidence" value="ECO:0000318"/>
    <property type="project" value="GO_Central"/>
</dbReference>
<dbReference type="InterPro" id="IPR036389">
    <property type="entry name" value="RNase_III_sf"/>
</dbReference>
<evidence type="ECO:0000256" key="3">
    <source>
        <dbReference type="ARBA" id="ARBA00004123"/>
    </source>
</evidence>
<dbReference type="Pfam" id="PF00270">
    <property type="entry name" value="DEAD"/>
    <property type="match status" value="1"/>
</dbReference>
<dbReference type="PROSITE" id="PS50137">
    <property type="entry name" value="DS_RBD"/>
    <property type="match status" value="1"/>
</dbReference>
<dbReference type="GO" id="GO:0003723">
    <property type="term" value="F:RNA binding"/>
    <property type="evidence" value="ECO:0000318"/>
    <property type="project" value="GO_Central"/>
</dbReference>
<keyword evidence="27" id="KW-1185">Reference proteome</keyword>
<dbReference type="InterPro" id="IPR014001">
    <property type="entry name" value="Helicase_ATP-bd"/>
</dbReference>
<dbReference type="PROSITE" id="PS00517">
    <property type="entry name" value="RNASE_3_1"/>
    <property type="match status" value="1"/>
</dbReference>
<dbReference type="Pfam" id="PF00271">
    <property type="entry name" value="Helicase_C"/>
    <property type="match status" value="1"/>
</dbReference>
<dbReference type="Pfam" id="PF00636">
    <property type="entry name" value="Ribonuclease_3"/>
    <property type="match status" value="2"/>
</dbReference>
<evidence type="ECO:0000256" key="8">
    <source>
        <dbReference type="ARBA" id="ARBA00022759"/>
    </source>
</evidence>
<dbReference type="InterPro" id="IPR014720">
    <property type="entry name" value="dsRBD_dom"/>
</dbReference>
<reference evidence="26 27" key="1">
    <citation type="journal article" date="2017" name="Nat. Commun.">
        <title>Genome assembly with in vitro proximity ligation data and whole-genome triplication in lettuce.</title>
        <authorList>
            <person name="Reyes-Chin-Wo S."/>
            <person name="Wang Z."/>
            <person name="Yang X."/>
            <person name="Kozik A."/>
            <person name="Arikit S."/>
            <person name="Song C."/>
            <person name="Xia L."/>
            <person name="Froenicke L."/>
            <person name="Lavelle D.O."/>
            <person name="Truco M.J."/>
            <person name="Xia R."/>
            <person name="Zhu S."/>
            <person name="Xu C."/>
            <person name="Xu H."/>
            <person name="Xu X."/>
            <person name="Cox K."/>
            <person name="Korf I."/>
            <person name="Meyers B.C."/>
            <person name="Michelmore R.W."/>
        </authorList>
    </citation>
    <scope>NUCLEOTIDE SEQUENCE [LARGE SCALE GENOMIC DNA]</scope>
    <source>
        <strain evidence="27">cv. Salinas</strain>
        <tissue evidence="26">Seedlings</tissue>
    </source>
</reference>
<dbReference type="PROSITE" id="PS50821">
    <property type="entry name" value="PAZ"/>
    <property type="match status" value="1"/>
</dbReference>
<dbReference type="FunFam" id="3.40.50.300:FF:000705">
    <property type="entry name" value="Endoribonuclease dicer-like protein"/>
    <property type="match status" value="1"/>
</dbReference>
<feature type="domain" description="RNase III" evidence="21">
    <location>
        <begin position="1036"/>
        <end position="1209"/>
    </location>
</feature>
<accession>A0A9R1UTB1</accession>
<dbReference type="GO" id="GO:0005524">
    <property type="term" value="F:ATP binding"/>
    <property type="evidence" value="ECO:0007669"/>
    <property type="project" value="UniProtKB-KW"/>
</dbReference>
<evidence type="ECO:0000256" key="15">
    <source>
        <dbReference type="ARBA" id="ARBA00023211"/>
    </source>
</evidence>
<feature type="region of interest" description="Disordered" evidence="19">
    <location>
        <begin position="689"/>
        <end position="710"/>
    </location>
</feature>
<evidence type="ECO:0000256" key="11">
    <source>
        <dbReference type="ARBA" id="ARBA00022840"/>
    </source>
</evidence>
<evidence type="ECO:0000256" key="4">
    <source>
        <dbReference type="ARBA" id="ARBA00022722"/>
    </source>
</evidence>
<sequence>MHSSEIPGNSTNPLKRNFEMMTNYSANSSKKLRTISSESAMIPQSNLTPREYQLDVFKVAMRRNTIAHLDTSAGKTMIAVMIIKKVALSLTNQPSEKKLIIFLAPTRNLVEQQFKVLKENTDLMVDFYHGTKVRVGKSIDGKKVDEWDASIWDHETSKNQIMVMTPQILLDSLRNAFVNFERICLLIIDECHRATGNHPYVSIMKEFYLKAVKKPKVFGMTASPVTKRGVSSAEDCEAQLTTLESVLDSLVYTIRNRTELENFTPSASHSYCFYDPAKVSHSELKAKLESSRDKFEAQLHELQVSLQSNYKDTDEKYEILRKRLFNDYTKIIYCVDELGLLCAYEAVKIFIEYSPKAVEECDFFQKICSKCVYFLEEALSIIREFLPNGHEHILDAGCDYKNMVTAGYISPKLYQLLKLFLSFGEAAKLLCLIFVERIITAKVIDIILKRVEDLSHLNVAYLTGSATSVDAMSPELQKETLDSFRSGKVNLLIATDVVEEGIDVPKCSTVIRFDITKTVRSNVQSRGRARQTNSKFIIMLQRGNAKQREHVCDIIRSEQTIMESSKKRDPNTCVVEPCNFKETEAYFVEATGASVTVDSSVSLIHRYCSKLPGDKFYTPKPDFQFLLVEDSYECKMTLPPNAAFQTITGPRSKTSNLSKQLVCLEACKMLHQIGALNDHLLLNQEDPSRDITSAKKTKEPSSGAGTTKRKELHGTTLIRALSGTWGEKTDDGAIFSAYKISFSCSDADVKYSSFVLLVESELDDDVGNVEMELYLVSKFVKCKVSSCEELHFNAEQISKAKCFHEVFFNGIFGKLDIGSKQTLWSSSYIYLLLPLESLEPLTINWKAIDSSVSAVDFIKSRNDTSEVKSLDLVMTDSNCTDMVHFANKSLHKDNVKDVVVLAFHSGKIYTVIEVLENETADSPFEEDTGSKPPRYLSFTDYFEKKYEIVLEHPSRSMLLLKQSHKAHNLLVDFNNEGILHGKKIRSESCKVNTERQRYNARIPPELLVVIDARLDVVKPFYLLPSFMHRLESLMLASQLRQQITSHSTDIHVSSSLILEAITTLRCNESFSMERLELLGDSVLKYAVSCDLYLKYPNKHEGQLSSRRSWQVCNSTLYDLGIGVHLQGFIRDSAFDPTRWTAPGQHPLRLYPCDHGIETTDVPIDSKYQSEDTKTTLLGKWCDVGHRWMGSKTVSDCVEALVGAYYVEAGLTGALHCMKWLGLSCELDESRINEAIKMASLHAYTPKLDVLECVESKIGYEFVVKGLLLEAITHASGQEQGVGYCYQRLEFLGDSVLDILITWYLYKKHKDIDPGELTDLRSASVNNENFAYAAVRRSLHHHLQYRSGFLKTQIEEYEKFVATSSTDTNSLQTKKAPKALGDLVESITGAILLDTKFNLDKVWEIVEPLLSPIVTPHNLELPPLRELMELCDSTGYFTKETCQIKGDMVIAELRLQLKDALLVGNGTGSTRKVARGQAALQLLTQLEKRGISRKNQENGDGEIDNKKNKKNDTTLLNLSPNKDTKITLFDPQPSMKEELESNSKVEIPVIECIKMKKGGPRIALHALCKKMQWPMPDFTTSEQRSKSLVEFGEGEEKRTGFNSFESHITFTIPGYGVIQLKGDPRADKKTSFDSAALLMLYELQRLGKLKIGRLETHL</sequence>
<evidence type="ECO:0000256" key="18">
    <source>
        <dbReference type="PROSITE-ProRule" id="PRU00657"/>
    </source>
</evidence>
<feature type="compositionally biased region" description="Basic and acidic residues" evidence="19">
    <location>
        <begin position="1490"/>
        <end position="1511"/>
    </location>
</feature>
<evidence type="ECO:0000313" key="27">
    <source>
        <dbReference type="Proteomes" id="UP000235145"/>
    </source>
</evidence>
<evidence type="ECO:0000256" key="6">
    <source>
        <dbReference type="ARBA" id="ARBA00022737"/>
    </source>
</evidence>
<dbReference type="FunFam" id="3.40.50.300:FF:000420">
    <property type="entry name" value="Endoribonuclease dicer-like 1"/>
    <property type="match status" value="1"/>
</dbReference>
<feature type="region of interest" description="Disordered" evidence="19">
    <location>
        <begin position="1490"/>
        <end position="1516"/>
    </location>
</feature>
<evidence type="ECO:0000259" key="24">
    <source>
        <dbReference type="PROSITE" id="PS51194"/>
    </source>
</evidence>
<dbReference type="SUPFAM" id="SSF52540">
    <property type="entry name" value="P-loop containing nucleoside triphosphate hydrolases"/>
    <property type="match status" value="1"/>
</dbReference>
<dbReference type="Gene3D" id="1.10.1520.10">
    <property type="entry name" value="Ribonuclease III domain"/>
    <property type="match status" value="2"/>
</dbReference>
<comment type="cofactor">
    <cofactor evidence="1">
        <name>Mn(2+)</name>
        <dbReference type="ChEBI" id="CHEBI:29035"/>
    </cofactor>
</comment>
<dbReference type="SUPFAM" id="SSF69065">
    <property type="entry name" value="RNase III domain-like"/>
    <property type="match status" value="2"/>
</dbReference>
<evidence type="ECO:0000256" key="16">
    <source>
        <dbReference type="ARBA" id="ARBA00023242"/>
    </source>
</evidence>
<organism evidence="26 27">
    <name type="scientific">Lactuca sativa</name>
    <name type="common">Garden lettuce</name>
    <dbReference type="NCBI Taxonomy" id="4236"/>
    <lineage>
        <taxon>Eukaryota</taxon>
        <taxon>Viridiplantae</taxon>
        <taxon>Streptophyta</taxon>
        <taxon>Embryophyta</taxon>
        <taxon>Tracheophyta</taxon>
        <taxon>Spermatophyta</taxon>
        <taxon>Magnoliopsida</taxon>
        <taxon>eudicotyledons</taxon>
        <taxon>Gunneridae</taxon>
        <taxon>Pentapetalae</taxon>
        <taxon>asterids</taxon>
        <taxon>campanulids</taxon>
        <taxon>Asterales</taxon>
        <taxon>Asteraceae</taxon>
        <taxon>Cichorioideae</taxon>
        <taxon>Cichorieae</taxon>
        <taxon>Lactucinae</taxon>
        <taxon>Lactuca</taxon>
    </lineage>
</organism>
<dbReference type="GO" id="GO:0004525">
    <property type="term" value="F:ribonuclease III activity"/>
    <property type="evidence" value="ECO:0000318"/>
    <property type="project" value="GO_Central"/>
</dbReference>
<dbReference type="PANTHER" id="PTHR14950:SF46">
    <property type="entry name" value="ENDORIBONUCLEASE DICER HOMOLOG 3"/>
    <property type="match status" value="1"/>
</dbReference>
<dbReference type="PROSITE" id="PS51192">
    <property type="entry name" value="HELICASE_ATP_BIND_1"/>
    <property type="match status" value="1"/>
</dbReference>
<evidence type="ECO:0000256" key="14">
    <source>
        <dbReference type="ARBA" id="ARBA00023158"/>
    </source>
</evidence>
<evidence type="ECO:0000256" key="13">
    <source>
        <dbReference type="ARBA" id="ARBA00022884"/>
    </source>
</evidence>
<proteinExistence type="inferred from homology"/>
<feature type="domain" description="RNase III" evidence="21">
    <location>
        <begin position="1250"/>
        <end position="1395"/>
    </location>
</feature>
<keyword evidence="10" id="KW-0347">Helicase</keyword>
<feature type="domain" description="PAZ" evidence="22">
    <location>
        <begin position="881"/>
        <end position="1011"/>
    </location>
</feature>
<feature type="domain" description="Helicase ATP-binding" evidence="23">
    <location>
        <begin position="56"/>
        <end position="224"/>
    </location>
</feature>
<evidence type="ECO:0000256" key="10">
    <source>
        <dbReference type="ARBA" id="ARBA00022806"/>
    </source>
</evidence>
<dbReference type="CDD" id="cd00593">
    <property type="entry name" value="RIBOc"/>
    <property type="match status" value="2"/>
</dbReference>
<comment type="similarity">
    <text evidence="17 18">Belongs to the helicase family. Dicer subfamily.</text>
</comment>
<dbReference type="Pfam" id="PF03368">
    <property type="entry name" value="Dicer_dimer"/>
    <property type="match status" value="1"/>
</dbReference>
<evidence type="ECO:0000256" key="1">
    <source>
        <dbReference type="ARBA" id="ARBA00001936"/>
    </source>
</evidence>
<keyword evidence="6" id="KW-0677">Repeat</keyword>
<name>A0A9R1UTB1_LACSA</name>
<dbReference type="FunFam" id="1.10.1520.10:FF:000008">
    <property type="entry name" value="Dicer-like 104"/>
    <property type="match status" value="1"/>
</dbReference>
<dbReference type="Gene3D" id="3.30.160.380">
    <property type="entry name" value="Dicer dimerisation domain"/>
    <property type="match status" value="1"/>
</dbReference>
<comment type="caution">
    <text evidence="26">The sequence shown here is derived from an EMBL/GenBank/DDBJ whole genome shotgun (WGS) entry which is preliminary data.</text>
</comment>
<dbReference type="Gramene" id="rna-gnl|WGS:NBSK|LSAT_8X70401_mrna">
    <property type="protein sequence ID" value="cds-PLY65301.1"/>
    <property type="gene ID" value="gene-LSAT_8X70401"/>
</dbReference>
<dbReference type="InterPro" id="IPR001650">
    <property type="entry name" value="Helicase_C-like"/>
</dbReference>
<comment type="cofactor">
    <cofactor evidence="2">
        <name>Mg(2+)</name>
        <dbReference type="ChEBI" id="CHEBI:18420"/>
    </cofactor>
</comment>
<keyword evidence="15" id="KW-0464">Manganese</keyword>
<keyword evidence="7" id="KW-0547">Nucleotide-binding</keyword>
<dbReference type="SMART" id="SM00487">
    <property type="entry name" value="DEXDc"/>
    <property type="match status" value="1"/>
</dbReference>
<dbReference type="OrthoDB" id="6513042at2759"/>
<keyword evidence="5" id="KW-0479">Metal-binding</keyword>
<dbReference type="Pfam" id="PF02170">
    <property type="entry name" value="PAZ"/>
    <property type="match status" value="1"/>
</dbReference>
<evidence type="ECO:0000259" key="25">
    <source>
        <dbReference type="PROSITE" id="PS51327"/>
    </source>
</evidence>
<evidence type="ECO:0000256" key="19">
    <source>
        <dbReference type="SAM" id="MobiDB-lite"/>
    </source>
</evidence>
<feature type="compositionally biased region" description="Basic and acidic residues" evidence="19">
    <location>
        <begin position="689"/>
        <end position="699"/>
    </location>
</feature>
<dbReference type="SMART" id="SM00949">
    <property type="entry name" value="PAZ"/>
    <property type="match status" value="1"/>
</dbReference>